<dbReference type="Proteomes" id="UP000308600">
    <property type="component" value="Unassembled WGS sequence"/>
</dbReference>
<name>A0ACD3AES1_9AGAR</name>
<protein>
    <submittedName>
        <fullName evidence="1">Ankyrin</fullName>
    </submittedName>
</protein>
<organism evidence="1 2">
    <name type="scientific">Pluteus cervinus</name>
    <dbReference type="NCBI Taxonomy" id="181527"/>
    <lineage>
        <taxon>Eukaryota</taxon>
        <taxon>Fungi</taxon>
        <taxon>Dikarya</taxon>
        <taxon>Basidiomycota</taxon>
        <taxon>Agaricomycotina</taxon>
        <taxon>Agaricomycetes</taxon>
        <taxon>Agaricomycetidae</taxon>
        <taxon>Agaricales</taxon>
        <taxon>Pluteineae</taxon>
        <taxon>Pluteaceae</taxon>
        <taxon>Pluteus</taxon>
    </lineage>
</organism>
<evidence type="ECO:0000313" key="1">
    <source>
        <dbReference type="EMBL" id="TFK64176.1"/>
    </source>
</evidence>
<evidence type="ECO:0000313" key="2">
    <source>
        <dbReference type="Proteomes" id="UP000308600"/>
    </source>
</evidence>
<reference evidence="1 2" key="1">
    <citation type="journal article" date="2019" name="Nat. Ecol. Evol.">
        <title>Megaphylogeny resolves global patterns of mushroom evolution.</title>
        <authorList>
            <person name="Varga T."/>
            <person name="Krizsan K."/>
            <person name="Foldi C."/>
            <person name="Dima B."/>
            <person name="Sanchez-Garcia M."/>
            <person name="Sanchez-Ramirez S."/>
            <person name="Szollosi G.J."/>
            <person name="Szarkandi J.G."/>
            <person name="Papp V."/>
            <person name="Albert L."/>
            <person name="Andreopoulos W."/>
            <person name="Angelini C."/>
            <person name="Antonin V."/>
            <person name="Barry K.W."/>
            <person name="Bougher N.L."/>
            <person name="Buchanan P."/>
            <person name="Buyck B."/>
            <person name="Bense V."/>
            <person name="Catcheside P."/>
            <person name="Chovatia M."/>
            <person name="Cooper J."/>
            <person name="Damon W."/>
            <person name="Desjardin D."/>
            <person name="Finy P."/>
            <person name="Geml J."/>
            <person name="Haridas S."/>
            <person name="Hughes K."/>
            <person name="Justo A."/>
            <person name="Karasinski D."/>
            <person name="Kautmanova I."/>
            <person name="Kiss B."/>
            <person name="Kocsube S."/>
            <person name="Kotiranta H."/>
            <person name="LaButti K.M."/>
            <person name="Lechner B.E."/>
            <person name="Liimatainen K."/>
            <person name="Lipzen A."/>
            <person name="Lukacs Z."/>
            <person name="Mihaltcheva S."/>
            <person name="Morgado L.N."/>
            <person name="Niskanen T."/>
            <person name="Noordeloos M.E."/>
            <person name="Ohm R.A."/>
            <person name="Ortiz-Santana B."/>
            <person name="Ovrebo C."/>
            <person name="Racz N."/>
            <person name="Riley R."/>
            <person name="Savchenko A."/>
            <person name="Shiryaev A."/>
            <person name="Soop K."/>
            <person name="Spirin V."/>
            <person name="Szebenyi C."/>
            <person name="Tomsovsky M."/>
            <person name="Tulloss R.E."/>
            <person name="Uehling J."/>
            <person name="Grigoriev I.V."/>
            <person name="Vagvolgyi C."/>
            <person name="Papp T."/>
            <person name="Martin F.M."/>
            <person name="Miettinen O."/>
            <person name="Hibbett D.S."/>
            <person name="Nagy L.G."/>
        </authorList>
    </citation>
    <scope>NUCLEOTIDE SEQUENCE [LARGE SCALE GENOMIC DNA]</scope>
    <source>
        <strain evidence="1 2">NL-1719</strain>
    </source>
</reference>
<keyword evidence="2" id="KW-1185">Reference proteome</keyword>
<gene>
    <name evidence="1" type="ORF">BDN72DRAFT_802402</name>
</gene>
<dbReference type="EMBL" id="ML208486">
    <property type="protein sequence ID" value="TFK64176.1"/>
    <property type="molecule type" value="Genomic_DNA"/>
</dbReference>
<accession>A0ACD3AES1</accession>
<sequence>MSSQNAEAQAFIKRVVSLPKGPGISLDDALKPSLDDEADLRRLFATEKDNARLKDPYVGLIDIFSAPGDIRTTRARVVKDDEDLAAKYVMPLTEVDRRKEGTSSMANDLEEFKKSWAIFTEASLSTLDWSNVVAAGGAVQACLAPLSDETKSSKKNLRKHLHTVAYPTSDVDLFIWGLTPEQAEVKMHAIYNAVQDAVPWDVTCVRTKHTVSIHSQYPYRSIQIVLRLYSSPAEILAGFDIDVPCFAYNGTQVWGNPRAIVAMMRQCNTVDMTRRSPSYEVRLAKYSLRGFEVLVPSLKRQDIDPTIYERSIARIEGLARLLVFERLMSADDRETFLKARRTLRGRPDSSNYRGRGATRALKGDLKANMDIGGLEMNDYDVVSLHIPYGPGWHSGRIDKLVYQTDLGMNSTFNPKNKDRRLHRHAAFFGSMTQCIEDCCRYCPEPKNDEEKELQKNEDEKYIRGRIAFVQDDPGRQSITGSFNPIDVGEWAEQVYIGDTEKFFTAISTHNRKVVVEMINAGHDVNRRDHVGRMPLHVAILSKAVAIAIDLIEAGARITARLVDGRNALHLAVQMDLMDLVRRLLQKSKENEEEVETEKEKEGEEKEEEKEKPKEKSKGKAKAKEDADEDVEMASADAESGSDKSSNSGGDDDWEKVSSAEPSPDQAMIPDDDDDEPDILDINQAEWDFGFTPLCFAVAYGSIAIVNELLTAGADPKLVSKSNRKSKVFPLAVAITREDEEEAVKVVERLLMAKVPSSMADNDDMYTVLHRAVQKNRVKVVMALLKSDPNANALVKFPAISSYSEVCFPVVTAIAQQSYAMLATLLAFGAKLTFSDEDILQPYEARPRGSGYQHIPENPKEEAFLPLETALARRDDVFHLLIALDAQFNVTIKRGAMSYASSEDHKCLLDWVTFAIDYLTKRIEGGAVASSIPSSSRRAGSPSKSKPRKAQSASRAVASGSGSGTWAEFITAHWDKVKRQKEGQDIGEEDEEGVDEKVKQAKKEAKEEEQQRYKEAKEYFAAIKKVLASKKAKTYKKLYPDATKSDDGEEESDQKVTPKFLKLDGDVPIGQRFNDAYTALYEACFTGDDEKVSKLCEEGASEKLGPLIVGVVLQPPKDMYTWDHHYTPLSAAIQGRKWSTAKLVLNIAGKQYKPSDKPTKFSTAGIKLASKKKDGSDDGSGSEDEDEEDEEDSVDSDGSSQSSNKVIDVAENAGARSRTTPTDLLTSIFSWFCKGSLHNGNFIQKAVQLGDFEAFVQLLEMYNGLPKKGSTSTLNEDLILKIIEHDHPEMLDHFIRWTGLGINIRLPKTKGSPSQEDLEAAHADSKLYLGLDVNGKKRIDLARKHDPNANETSVQFPMLWHALRFKAKGVAEYLGGTRSLAAYKFYMQSTSDKRAKDLKQVPDLEKVLPEWLGWTVDQVIGDSPLVGALKGGNLELLKRLFTHSPKLMESTLKLRIKFSGENPLHLAIKAQVGVDVFDFLLEKKVDVEALEKQEGWNILHMICNRQQKDLLAHLLKKLPRHVNESLLVQRGKKGVTPLHLAVQTSNKTIVAMIADYTKLTLLTRDAGGSTPLHLAVTNGYAEITRILVEASPPEVLYMENAVGATPLEIAQLFDLQDRLGENESHELPYLAGDEVEVKERQLNFDKLQQEVPRYVATIEELSQIGKLRKRTKLLTELTKFGDVLQGNLERASASLANARQDESDLDNRKDGKTRTYVYIKGRLASYTGERQLVHVIDVQKSVQADLPEKPERTTRVAEADREGFEAEDSEDNLNKCFAWMYL</sequence>
<proteinExistence type="predicted"/>